<feature type="chain" id="PRO_5031350908" description="Peptidyl-prolyl cis-trans isomerase" evidence="5">
    <location>
        <begin position="19"/>
        <end position="184"/>
    </location>
</feature>
<dbReference type="InterPro" id="IPR046357">
    <property type="entry name" value="PPIase_dom_sf"/>
</dbReference>
<dbReference type="EC" id="5.2.1.8" evidence="4"/>
<dbReference type="PROSITE" id="PS50059">
    <property type="entry name" value="FKBP_PPIASE"/>
    <property type="match status" value="1"/>
</dbReference>
<feature type="domain" description="PPIase FKBP-type" evidence="6">
    <location>
        <begin position="76"/>
        <end position="175"/>
    </location>
</feature>
<dbReference type="Pfam" id="PF00254">
    <property type="entry name" value="FKBP_C"/>
    <property type="match status" value="1"/>
</dbReference>
<comment type="caution">
    <text evidence="7">The sequence shown here is derived from an EMBL/GenBank/DDBJ whole genome shotgun (WGS) entry which is preliminary data.</text>
</comment>
<dbReference type="SUPFAM" id="SSF54534">
    <property type="entry name" value="FKBP-like"/>
    <property type="match status" value="1"/>
</dbReference>
<comment type="similarity">
    <text evidence="4">Belongs to the FKBP-type PPIase family.</text>
</comment>
<proteinExistence type="inferred from homology"/>
<gene>
    <name evidence="7" type="ORF">HDE68_002350</name>
</gene>
<comment type="catalytic activity">
    <reaction evidence="1 3 4">
        <text>[protein]-peptidylproline (omega=180) = [protein]-peptidylproline (omega=0)</text>
        <dbReference type="Rhea" id="RHEA:16237"/>
        <dbReference type="Rhea" id="RHEA-COMP:10747"/>
        <dbReference type="Rhea" id="RHEA-COMP:10748"/>
        <dbReference type="ChEBI" id="CHEBI:83833"/>
        <dbReference type="ChEBI" id="CHEBI:83834"/>
        <dbReference type="EC" id="5.2.1.8"/>
    </reaction>
</comment>
<evidence type="ECO:0000256" key="3">
    <source>
        <dbReference type="PROSITE-ProRule" id="PRU00277"/>
    </source>
</evidence>
<protein>
    <recommendedName>
        <fullName evidence="4">Peptidyl-prolyl cis-trans isomerase</fullName>
        <ecNumber evidence="4">5.2.1.8</ecNumber>
    </recommendedName>
</protein>
<evidence type="ECO:0000313" key="8">
    <source>
        <dbReference type="Proteomes" id="UP000537204"/>
    </source>
</evidence>
<keyword evidence="2 3" id="KW-0697">Rotamase</keyword>
<evidence type="ECO:0000256" key="4">
    <source>
        <dbReference type="RuleBase" id="RU003915"/>
    </source>
</evidence>
<feature type="signal peptide" evidence="5">
    <location>
        <begin position="1"/>
        <end position="18"/>
    </location>
</feature>
<keyword evidence="5" id="KW-0732">Signal</keyword>
<dbReference type="GO" id="GO:0003755">
    <property type="term" value="F:peptidyl-prolyl cis-trans isomerase activity"/>
    <property type="evidence" value="ECO:0007669"/>
    <property type="project" value="UniProtKB-UniRule"/>
</dbReference>
<evidence type="ECO:0000256" key="5">
    <source>
        <dbReference type="SAM" id="SignalP"/>
    </source>
</evidence>
<dbReference type="Gene3D" id="3.10.50.40">
    <property type="match status" value="1"/>
</dbReference>
<dbReference type="PROSITE" id="PS51257">
    <property type="entry name" value="PROKAR_LIPOPROTEIN"/>
    <property type="match status" value="1"/>
</dbReference>
<organism evidence="7 8">
    <name type="scientific">Pedobacter cryoconitis</name>
    <dbReference type="NCBI Taxonomy" id="188932"/>
    <lineage>
        <taxon>Bacteria</taxon>
        <taxon>Pseudomonadati</taxon>
        <taxon>Bacteroidota</taxon>
        <taxon>Sphingobacteriia</taxon>
        <taxon>Sphingobacteriales</taxon>
        <taxon>Sphingobacteriaceae</taxon>
        <taxon>Pedobacter</taxon>
    </lineage>
</organism>
<reference evidence="7 8" key="1">
    <citation type="submission" date="2020-08" db="EMBL/GenBank/DDBJ databases">
        <title>Genomic Encyclopedia of Type Strains, Phase IV (KMG-V): Genome sequencing to study the core and pangenomes of soil and plant-associated prokaryotes.</title>
        <authorList>
            <person name="Whitman W."/>
        </authorList>
    </citation>
    <scope>NUCLEOTIDE SEQUENCE [LARGE SCALE GENOMIC DNA]</scope>
    <source>
        <strain evidence="7 8">S3M1</strain>
    </source>
</reference>
<evidence type="ECO:0000256" key="1">
    <source>
        <dbReference type="ARBA" id="ARBA00000971"/>
    </source>
</evidence>
<sequence>MLKSKIILLFIAAACSFAACKTDPAYDQATQAAIDDGIIKKFLADSNIVAGKTPDGLYYQVIKQGTGTSDIVYNPTDTIKLRYVGRTLPPKSIVYDSTLTLIDSLAPIFIYNTAMIGWQEGLRFIRPGGTIRLIIPSTLAYQNTVVSALPGANNTPVFLPANTILDFRIKLISVKKVIPPKTSN</sequence>
<keyword evidence="3 4" id="KW-0413">Isomerase</keyword>
<dbReference type="EMBL" id="JACHCE010000003">
    <property type="protein sequence ID" value="MBB5636449.1"/>
    <property type="molecule type" value="Genomic_DNA"/>
</dbReference>
<evidence type="ECO:0000259" key="6">
    <source>
        <dbReference type="PROSITE" id="PS50059"/>
    </source>
</evidence>
<name>A0A7W8ZLX3_9SPHI</name>
<dbReference type="InterPro" id="IPR001179">
    <property type="entry name" value="PPIase_FKBP_dom"/>
</dbReference>
<accession>A0A7W8ZLX3</accession>
<evidence type="ECO:0000256" key="2">
    <source>
        <dbReference type="ARBA" id="ARBA00023110"/>
    </source>
</evidence>
<dbReference type="Proteomes" id="UP000537204">
    <property type="component" value="Unassembled WGS sequence"/>
</dbReference>
<evidence type="ECO:0000313" key="7">
    <source>
        <dbReference type="EMBL" id="MBB5636449.1"/>
    </source>
</evidence>
<dbReference type="RefSeq" id="WP_183882033.1">
    <property type="nucleotide sequence ID" value="NZ_JACHCE010000003.1"/>
</dbReference>
<dbReference type="AlphaFoldDB" id="A0A7W8ZLX3"/>